<comment type="subcellular location">
    <subcellularLocation>
        <location evidence="1">Membrane</location>
        <topology evidence="1">Multi-pass membrane protein</topology>
    </subcellularLocation>
</comment>
<dbReference type="SUPFAM" id="SSF103473">
    <property type="entry name" value="MFS general substrate transporter"/>
    <property type="match status" value="1"/>
</dbReference>
<evidence type="ECO:0000256" key="1">
    <source>
        <dbReference type="ARBA" id="ARBA00004141"/>
    </source>
</evidence>
<reference evidence="7" key="1">
    <citation type="submission" date="2022-11" db="EMBL/GenBank/DDBJ databases">
        <authorList>
            <person name="Kikuchi T."/>
        </authorList>
    </citation>
    <scope>NUCLEOTIDE SEQUENCE</scope>
    <source>
        <strain evidence="7">PS1010</strain>
    </source>
</reference>
<evidence type="ECO:0000313" key="7">
    <source>
        <dbReference type="EMBL" id="CAI5453779.1"/>
    </source>
</evidence>
<feature type="transmembrane region" description="Helical" evidence="5">
    <location>
        <begin position="350"/>
        <end position="369"/>
    </location>
</feature>
<feature type="transmembrane region" description="Helical" evidence="5">
    <location>
        <begin position="176"/>
        <end position="199"/>
    </location>
</feature>
<comment type="caution">
    <text evidence="7">The sequence shown here is derived from an EMBL/GenBank/DDBJ whole genome shotgun (WGS) entry which is preliminary data.</text>
</comment>
<dbReference type="Pfam" id="PF07690">
    <property type="entry name" value="MFS_1"/>
    <property type="match status" value="1"/>
</dbReference>
<dbReference type="InterPro" id="IPR005135">
    <property type="entry name" value="Endo/exonuclease/phosphatase"/>
</dbReference>
<feature type="transmembrane region" description="Helical" evidence="5">
    <location>
        <begin position="141"/>
        <end position="164"/>
    </location>
</feature>
<dbReference type="SUPFAM" id="SSF56219">
    <property type="entry name" value="DNase I-like"/>
    <property type="match status" value="1"/>
</dbReference>
<evidence type="ECO:0000256" key="4">
    <source>
        <dbReference type="ARBA" id="ARBA00023136"/>
    </source>
</evidence>
<accession>A0A9P1J117</accession>
<dbReference type="GO" id="GO:0005765">
    <property type="term" value="C:lysosomal membrane"/>
    <property type="evidence" value="ECO:0007669"/>
    <property type="project" value="TreeGrafter"/>
</dbReference>
<dbReference type="AlphaFoldDB" id="A0A9P1J117"/>
<dbReference type="InterPro" id="IPR011701">
    <property type="entry name" value="MFS"/>
</dbReference>
<evidence type="ECO:0000256" key="3">
    <source>
        <dbReference type="ARBA" id="ARBA00022989"/>
    </source>
</evidence>
<gene>
    <name evidence="7" type="ORF">CAMP_LOCUS16416</name>
</gene>
<evidence type="ECO:0000256" key="5">
    <source>
        <dbReference type="SAM" id="Phobius"/>
    </source>
</evidence>
<dbReference type="GO" id="GO:0003824">
    <property type="term" value="F:catalytic activity"/>
    <property type="evidence" value="ECO:0007669"/>
    <property type="project" value="InterPro"/>
</dbReference>
<proteinExistence type="predicted"/>
<feature type="transmembrane region" description="Helical" evidence="5">
    <location>
        <begin position="473"/>
        <end position="497"/>
    </location>
</feature>
<feature type="transmembrane region" description="Helical" evidence="5">
    <location>
        <begin position="274"/>
        <end position="296"/>
    </location>
</feature>
<dbReference type="EMBL" id="CANHGI010000005">
    <property type="protein sequence ID" value="CAI5453779.1"/>
    <property type="molecule type" value="Genomic_DNA"/>
</dbReference>
<dbReference type="Gene3D" id="1.20.1250.20">
    <property type="entry name" value="MFS general substrate transporter like domains"/>
    <property type="match status" value="1"/>
</dbReference>
<dbReference type="PANTHER" id="PTHR23510">
    <property type="entry name" value="INNER MEMBRANE TRANSPORT PROTEIN YAJR"/>
    <property type="match status" value="1"/>
</dbReference>
<feature type="transmembrane region" description="Helical" evidence="5">
    <location>
        <begin position="45"/>
        <end position="62"/>
    </location>
</feature>
<evidence type="ECO:0000256" key="2">
    <source>
        <dbReference type="ARBA" id="ARBA00022692"/>
    </source>
</evidence>
<dbReference type="GO" id="GO:0022857">
    <property type="term" value="F:transmembrane transporter activity"/>
    <property type="evidence" value="ECO:0007669"/>
    <property type="project" value="InterPro"/>
</dbReference>
<feature type="transmembrane region" description="Helical" evidence="5">
    <location>
        <begin position="316"/>
        <end position="338"/>
    </location>
</feature>
<keyword evidence="4 5" id="KW-0472">Membrane</keyword>
<organism evidence="7 8">
    <name type="scientific">Caenorhabditis angaria</name>
    <dbReference type="NCBI Taxonomy" id="860376"/>
    <lineage>
        <taxon>Eukaryota</taxon>
        <taxon>Metazoa</taxon>
        <taxon>Ecdysozoa</taxon>
        <taxon>Nematoda</taxon>
        <taxon>Chromadorea</taxon>
        <taxon>Rhabditida</taxon>
        <taxon>Rhabditina</taxon>
        <taxon>Rhabditomorpha</taxon>
        <taxon>Rhabditoidea</taxon>
        <taxon>Rhabditidae</taxon>
        <taxon>Peloderinae</taxon>
        <taxon>Caenorhabditis</taxon>
    </lineage>
</organism>
<feature type="transmembrane region" description="Helical" evidence="5">
    <location>
        <begin position="547"/>
        <end position="566"/>
    </location>
</feature>
<dbReference type="CDD" id="cd09076">
    <property type="entry name" value="L1-EN"/>
    <property type="match status" value="1"/>
</dbReference>
<dbReference type="CDD" id="cd17326">
    <property type="entry name" value="MFS_MFSD8"/>
    <property type="match status" value="1"/>
</dbReference>
<evidence type="ECO:0000313" key="8">
    <source>
        <dbReference type="Proteomes" id="UP001152747"/>
    </source>
</evidence>
<keyword evidence="8" id="KW-1185">Reference proteome</keyword>
<dbReference type="Proteomes" id="UP001152747">
    <property type="component" value="Unassembled WGS sequence"/>
</dbReference>
<dbReference type="InterPro" id="IPR036259">
    <property type="entry name" value="MFS_trans_sf"/>
</dbReference>
<dbReference type="Pfam" id="PF03372">
    <property type="entry name" value="Exo_endo_phos"/>
    <property type="match status" value="1"/>
</dbReference>
<dbReference type="PANTHER" id="PTHR23510:SF25">
    <property type="entry name" value="MFS DOMAIN-CONTAINING PROTEIN"/>
    <property type="match status" value="1"/>
</dbReference>
<dbReference type="OrthoDB" id="370281at2759"/>
<evidence type="ECO:0000259" key="6">
    <source>
        <dbReference type="Pfam" id="PF03372"/>
    </source>
</evidence>
<dbReference type="Gene3D" id="3.60.10.10">
    <property type="entry name" value="Endonuclease/exonuclease/phosphatase"/>
    <property type="match status" value="1"/>
</dbReference>
<feature type="domain" description="Endonuclease/exonuclease/phosphatase" evidence="6">
    <location>
        <begin position="648"/>
        <end position="791"/>
    </location>
</feature>
<dbReference type="InterPro" id="IPR036691">
    <property type="entry name" value="Endo/exonu/phosph_ase_sf"/>
</dbReference>
<feature type="transmembrane region" description="Helical" evidence="5">
    <location>
        <begin position="404"/>
        <end position="425"/>
    </location>
</feature>
<name>A0A9P1J117_9PELO</name>
<feature type="transmembrane region" description="Helical" evidence="5">
    <location>
        <begin position="446"/>
        <end position="467"/>
    </location>
</feature>
<dbReference type="InterPro" id="IPR051068">
    <property type="entry name" value="MFS_Domain-Containing_Protein"/>
</dbReference>
<feature type="transmembrane region" description="Helical" evidence="5">
    <location>
        <begin position="116"/>
        <end position="135"/>
    </location>
</feature>
<keyword evidence="3 5" id="KW-1133">Transmembrane helix</keyword>
<protein>
    <recommendedName>
        <fullName evidence="6">Endonuclease/exonuclease/phosphatase domain-containing protein</fullName>
    </recommendedName>
</protein>
<keyword evidence="2 5" id="KW-0812">Transmembrane</keyword>
<feature type="transmembrane region" description="Helical" evidence="5">
    <location>
        <begin position="219"/>
        <end position="239"/>
    </location>
</feature>
<feature type="transmembrane region" description="Helical" evidence="5">
    <location>
        <begin position="82"/>
        <end position="104"/>
    </location>
</feature>
<sequence>MSELPGKKDLNLDLNLKLKSKVDPADIEDSFSLADEPVEVTNWRLIYITGIVSFLCAIEGAAVHMSEWPYMKQIDPEATVKFFGIASSASKAAHAIFVLFFAVWSFKFKTVRAPLIAGRIIAILACILYLGVEYLPTGRRYLMMVCYILFDISGSSPAILRAYVAAISAPKDRAKAFATMSLSMVLSIILGPLIQLIFTKIPYPGWEITEHLKINVYSAPIWIANSTNFVSILIIFFGLEELPRKIKEKKLKKPSIFEWEGLKMRIAKIRSSNINWILVLVIWIAKCGKTITARSIGTLMPILLMVNYGWTGIQTVRITSILMGGSGLLSMVVIGSFMFCKLATIISPRFIYLFSISLFIALYAVTYPYPNIGVEVQLYNETDGTGCDSTKYTWCETAIAPQPALFLSCMVFVFGLTIPSTSISLDTIYSKVLGNIDQSVMQGAAVILDDIMLVITPTYASYIFTFFGLKPLWIINAGIMIGVVVGRSFLEIFYLVFGLLSIKDCFENSELIPRLKMLSDLVYQSKDDYVQDLQDVQAGILIFFENLVGFFMTLIAIQGFVTIPAMKVSFGYLMKWQLANQLLASLNSASFYFFGVLLPPHPTSAFNTTGLKTNGERRSNLGAPTTRHWKKNKEKCQPKTRKIDARICTFNCRSIATDDRLADLLQEADRIKYDIIGLSETKRGAEIQAKSADGTGIFLGKRNEVSVSGGVGFITHKSMTPKVKEVKFINHRIATLTFYVSKRFDCTVIQVYAPIGTSDAEEIAEFYENVEDVIRQCKSKFKIVMGDFNARIGSRANSSEIYIGTHSMEPKKRTRRISGKFLREQSLLQHQQLLRKTNKSKMDLHIS</sequence>